<organism evidence="2 3">
    <name type="scientific">Nephila pilipes</name>
    <name type="common">Giant wood spider</name>
    <name type="synonym">Nephila maculata</name>
    <dbReference type="NCBI Taxonomy" id="299642"/>
    <lineage>
        <taxon>Eukaryota</taxon>
        <taxon>Metazoa</taxon>
        <taxon>Ecdysozoa</taxon>
        <taxon>Arthropoda</taxon>
        <taxon>Chelicerata</taxon>
        <taxon>Arachnida</taxon>
        <taxon>Araneae</taxon>
        <taxon>Araneomorphae</taxon>
        <taxon>Entelegynae</taxon>
        <taxon>Araneoidea</taxon>
        <taxon>Nephilidae</taxon>
        <taxon>Nephila</taxon>
    </lineage>
</organism>
<keyword evidence="3" id="KW-1185">Reference proteome</keyword>
<dbReference type="Proteomes" id="UP000887013">
    <property type="component" value="Unassembled WGS sequence"/>
</dbReference>
<dbReference type="PANTHER" id="PTHR47331:SF1">
    <property type="entry name" value="GAG-LIKE PROTEIN"/>
    <property type="match status" value="1"/>
</dbReference>
<gene>
    <name evidence="2" type="primary">X975_01402</name>
    <name evidence="2" type="ORF">NPIL_364361</name>
</gene>
<dbReference type="EMBL" id="BMAW01113589">
    <property type="protein sequence ID" value="GFT57875.1"/>
    <property type="molecule type" value="Genomic_DNA"/>
</dbReference>
<protein>
    <submittedName>
        <fullName evidence="2">Uncharacterized protein</fullName>
    </submittedName>
</protein>
<accession>A0A8X6TWL5</accession>
<dbReference type="OrthoDB" id="8052806at2759"/>
<evidence type="ECO:0000256" key="1">
    <source>
        <dbReference type="SAM" id="MobiDB-lite"/>
    </source>
</evidence>
<evidence type="ECO:0000313" key="2">
    <source>
        <dbReference type="EMBL" id="GFT57875.1"/>
    </source>
</evidence>
<sequence>MMTTTKLHFVFNASSETINGTSYNNLQINGGVVQEDLISIMMLFRKHPYPYTADIQKMFSMINIPPKRNLQRIVWKDSDSGPVKSSELSTLIYASIVKEDFNVNDVLCGAKTLPECIKMPQQLTSMLNQAGMFKRRGTHPQLSSTSETLCESSNSEKKL</sequence>
<reference evidence="2" key="1">
    <citation type="submission" date="2020-08" db="EMBL/GenBank/DDBJ databases">
        <title>Multicomponent nature underlies the extraordinary mechanical properties of spider dragline silk.</title>
        <authorList>
            <person name="Kono N."/>
            <person name="Nakamura H."/>
            <person name="Mori M."/>
            <person name="Yoshida Y."/>
            <person name="Ohtoshi R."/>
            <person name="Malay A.D."/>
            <person name="Moran D.A.P."/>
            <person name="Tomita M."/>
            <person name="Numata K."/>
            <person name="Arakawa K."/>
        </authorList>
    </citation>
    <scope>NUCLEOTIDE SEQUENCE</scope>
</reference>
<name>A0A8X6TWL5_NEPPI</name>
<proteinExistence type="predicted"/>
<dbReference type="AlphaFoldDB" id="A0A8X6TWL5"/>
<comment type="caution">
    <text evidence="2">The sequence shown here is derived from an EMBL/GenBank/DDBJ whole genome shotgun (WGS) entry which is preliminary data.</text>
</comment>
<feature type="compositionally biased region" description="Low complexity" evidence="1">
    <location>
        <begin position="142"/>
        <end position="153"/>
    </location>
</feature>
<dbReference type="PANTHER" id="PTHR47331">
    <property type="entry name" value="PHD-TYPE DOMAIN-CONTAINING PROTEIN"/>
    <property type="match status" value="1"/>
</dbReference>
<feature type="region of interest" description="Disordered" evidence="1">
    <location>
        <begin position="136"/>
        <end position="159"/>
    </location>
</feature>
<evidence type="ECO:0000313" key="3">
    <source>
        <dbReference type="Proteomes" id="UP000887013"/>
    </source>
</evidence>